<dbReference type="GO" id="GO:0005737">
    <property type="term" value="C:cytoplasm"/>
    <property type="evidence" value="ECO:0007669"/>
    <property type="project" value="TreeGrafter"/>
</dbReference>
<dbReference type="InterPro" id="IPR001322">
    <property type="entry name" value="Lamin_tail_dom"/>
</dbReference>
<dbReference type="RefSeq" id="XP_026523431.1">
    <property type="nucleotide sequence ID" value="XM_026667646.1"/>
</dbReference>
<dbReference type="SUPFAM" id="SSF74853">
    <property type="entry name" value="Lamin A/C globular tail domain"/>
    <property type="match status" value="1"/>
</dbReference>
<feature type="compositionally biased region" description="Polar residues" evidence="2">
    <location>
        <begin position="358"/>
        <end position="370"/>
    </location>
</feature>
<accession>A0A6J1TYB0</accession>
<dbReference type="PROSITE" id="PS51841">
    <property type="entry name" value="LTD"/>
    <property type="match status" value="1"/>
</dbReference>
<keyword evidence="4" id="KW-1185">Reference proteome</keyword>
<dbReference type="PANTHER" id="PTHR47012:SF1">
    <property type="entry name" value="LAMIN TAIL DOMAIN-CONTAINING PROTEIN 1"/>
    <property type="match status" value="1"/>
</dbReference>
<evidence type="ECO:0000256" key="1">
    <source>
        <dbReference type="SAM" id="Coils"/>
    </source>
</evidence>
<dbReference type="AlphaFoldDB" id="A0A6J1TYB0"/>
<dbReference type="Gene3D" id="2.60.40.1260">
    <property type="entry name" value="Lamin Tail domain"/>
    <property type="match status" value="1"/>
</dbReference>
<evidence type="ECO:0000313" key="4">
    <source>
        <dbReference type="Proteomes" id="UP000504612"/>
    </source>
</evidence>
<reference evidence="5" key="1">
    <citation type="submission" date="2025-08" db="UniProtKB">
        <authorList>
            <consortium name="RefSeq"/>
        </authorList>
    </citation>
    <scope>IDENTIFICATION</scope>
</reference>
<dbReference type="InterPro" id="IPR036415">
    <property type="entry name" value="Lamin_tail_dom_sf"/>
</dbReference>
<name>A0A6J1TYB0_9SAUR</name>
<organism evidence="4 5">
    <name type="scientific">Notechis scutatus</name>
    <name type="common">mainland tiger snake</name>
    <dbReference type="NCBI Taxonomy" id="8663"/>
    <lineage>
        <taxon>Eukaryota</taxon>
        <taxon>Metazoa</taxon>
        <taxon>Chordata</taxon>
        <taxon>Craniata</taxon>
        <taxon>Vertebrata</taxon>
        <taxon>Euteleostomi</taxon>
        <taxon>Lepidosauria</taxon>
        <taxon>Squamata</taxon>
        <taxon>Bifurcata</taxon>
        <taxon>Unidentata</taxon>
        <taxon>Episquamata</taxon>
        <taxon>Toxicofera</taxon>
        <taxon>Serpentes</taxon>
        <taxon>Colubroidea</taxon>
        <taxon>Elapidae</taxon>
        <taxon>Hydrophiinae</taxon>
        <taxon>Notechis</taxon>
    </lineage>
</organism>
<dbReference type="KEGG" id="nss:113412188"/>
<dbReference type="PANTHER" id="PTHR47012">
    <property type="entry name" value="LAMIN TAIL DOMAIN-CONTAINING PROTEIN 1"/>
    <property type="match status" value="1"/>
</dbReference>
<feature type="region of interest" description="Disordered" evidence="2">
    <location>
        <begin position="358"/>
        <end position="380"/>
    </location>
</feature>
<dbReference type="GO" id="GO:0005635">
    <property type="term" value="C:nuclear envelope"/>
    <property type="evidence" value="ECO:0007669"/>
    <property type="project" value="TreeGrafter"/>
</dbReference>
<dbReference type="InterPro" id="IPR042840">
    <property type="entry name" value="LMNTD1"/>
</dbReference>
<sequence>MSVQRTGLITKGRNSQAIEKLQTEHTHSQQQIRDLETKLEEIQDHVLSKLKAVEAIQEKNTSLQEEITSLRNTLGYMKGTESGLYQTAAPVHFQHISESETSITTKPSEKVVFSRFTESRSTVTLLRGRTSSRMVRFPISSLVTVDKSLGNTNSSLLQKQYLSCSDTFDKEELGKGQDYMRTLFGDTKKISNELMEKAGRSRIPAEYYSSSSSRYVGNLKITDVHFSGHYVKIINNSSDKEESIGDYTLQQNMNGHPTAIFRFPPNIRMKPNSCVTAVAWYTPINWKRKSSKVMQLDGRLSRKSMQAIRRAKAQSKGDQWEERVFDIWQGMPNKSHLTEPEPDYILREKRMPPIRRPVQNSWCQSPSSPTHPHYTLGRTLPPGSKEIHMLSQTRTQAVKSFLDLGEFKITHRGLDLL</sequence>
<gene>
    <name evidence="5" type="primary">LMNTD1</name>
</gene>
<dbReference type="CTD" id="160492"/>
<feature type="domain" description="LTD" evidence="3">
    <location>
        <begin position="207"/>
        <end position="394"/>
    </location>
</feature>
<dbReference type="GeneID" id="113412188"/>
<protein>
    <submittedName>
        <fullName evidence="5">Lamin tail domain-containing protein 1</fullName>
    </submittedName>
</protein>
<evidence type="ECO:0000256" key="2">
    <source>
        <dbReference type="SAM" id="MobiDB-lite"/>
    </source>
</evidence>
<feature type="coiled-coil region" evidence="1">
    <location>
        <begin position="18"/>
        <end position="73"/>
    </location>
</feature>
<dbReference type="Proteomes" id="UP000504612">
    <property type="component" value="Unplaced"/>
</dbReference>
<evidence type="ECO:0000259" key="3">
    <source>
        <dbReference type="PROSITE" id="PS51841"/>
    </source>
</evidence>
<evidence type="ECO:0000313" key="5">
    <source>
        <dbReference type="RefSeq" id="XP_026523431.1"/>
    </source>
</evidence>
<keyword evidence="1" id="KW-0175">Coiled coil</keyword>
<proteinExistence type="predicted"/>